<dbReference type="EMBL" id="BMKB01000001">
    <property type="protein sequence ID" value="GGA36359.1"/>
    <property type="molecule type" value="Genomic_DNA"/>
</dbReference>
<keyword evidence="1" id="KW-0472">Membrane</keyword>
<dbReference type="OrthoDB" id="572012at2"/>
<feature type="transmembrane region" description="Helical" evidence="1">
    <location>
        <begin position="49"/>
        <end position="68"/>
    </location>
</feature>
<dbReference type="Proteomes" id="UP000596977">
    <property type="component" value="Unassembled WGS sequence"/>
</dbReference>
<organism evidence="2 3">
    <name type="scientific">Pelagibacterium lentulum</name>
    <dbReference type="NCBI Taxonomy" id="2029865"/>
    <lineage>
        <taxon>Bacteria</taxon>
        <taxon>Pseudomonadati</taxon>
        <taxon>Pseudomonadota</taxon>
        <taxon>Alphaproteobacteria</taxon>
        <taxon>Hyphomicrobiales</taxon>
        <taxon>Devosiaceae</taxon>
        <taxon>Pelagibacterium</taxon>
    </lineage>
</organism>
<dbReference type="RefSeq" id="WP_127070645.1">
    <property type="nucleotide sequence ID" value="NZ_BMKB01000001.1"/>
</dbReference>
<feature type="transmembrane region" description="Helical" evidence="1">
    <location>
        <begin position="131"/>
        <end position="150"/>
    </location>
</feature>
<dbReference type="AlphaFoldDB" id="A0A916VUN8"/>
<feature type="transmembrane region" description="Helical" evidence="1">
    <location>
        <begin position="326"/>
        <end position="350"/>
    </location>
</feature>
<feature type="transmembrane region" description="Helical" evidence="1">
    <location>
        <begin position="220"/>
        <end position="240"/>
    </location>
</feature>
<feature type="transmembrane region" description="Helical" evidence="1">
    <location>
        <begin position="20"/>
        <end position="43"/>
    </location>
</feature>
<feature type="transmembrane region" description="Helical" evidence="1">
    <location>
        <begin position="162"/>
        <end position="180"/>
    </location>
</feature>
<reference evidence="2 3" key="1">
    <citation type="journal article" date="2014" name="Int. J. Syst. Evol. Microbiol.">
        <title>Complete genome sequence of Corynebacterium casei LMG S-19264T (=DSM 44701T), isolated from a smear-ripened cheese.</title>
        <authorList>
            <consortium name="US DOE Joint Genome Institute (JGI-PGF)"/>
            <person name="Walter F."/>
            <person name="Albersmeier A."/>
            <person name="Kalinowski J."/>
            <person name="Ruckert C."/>
        </authorList>
    </citation>
    <scope>NUCLEOTIDE SEQUENCE [LARGE SCALE GENOMIC DNA]</scope>
    <source>
        <strain evidence="2 3">CGMCC 1.15896</strain>
    </source>
</reference>
<feature type="transmembrane region" description="Helical" evidence="1">
    <location>
        <begin position="192"/>
        <end position="214"/>
    </location>
</feature>
<comment type="caution">
    <text evidence="2">The sequence shown here is derived from an EMBL/GenBank/DDBJ whole genome shotgun (WGS) entry which is preliminary data.</text>
</comment>
<gene>
    <name evidence="2" type="ORF">GCM10011499_02130</name>
</gene>
<accession>A0A916VUN8</accession>
<sequence length="406" mass="44611">MSIAQDNFSAAWNRTKQSSVLVSVTAGILLANALLLLAFNATASAPLQSINNAISAGYVLFLLAFLLTRKSFYKLYAFKAGLIGLALIGTILVNAPHVAAVDAIKYLSIYIFFLAARHVKTVSGSLSRPVLAALAIIPLSFALFGQSRIYPSWVAFSYFPNANTAAIYFTALLFAASHYLTSKALVIQVIQVILFQKIGVLLATFLAIGTWYFSSFRARNIAFVSAVVIAVVVMAQAGFLSRFTDVAASLYSDLRTMGISGISRMSYDDIIARQGSTDLSGYFRIKHWLDILSLYAQGGVGTWLFGYGPGRSPFMTNEGLIPHNDYLRVLAEFGAINFIFFLVFNARILLSLPSRLQKTFFTVLLIYFFTENLIDNYASMAIFYFTAGLYITASQNRPALNDHSSR</sequence>
<keyword evidence="1" id="KW-0812">Transmembrane</keyword>
<feature type="transmembrane region" description="Helical" evidence="1">
    <location>
        <begin position="75"/>
        <end position="93"/>
    </location>
</feature>
<evidence type="ECO:0000313" key="3">
    <source>
        <dbReference type="Proteomes" id="UP000596977"/>
    </source>
</evidence>
<proteinExistence type="predicted"/>
<keyword evidence="3" id="KW-1185">Reference proteome</keyword>
<name>A0A916VUN8_9HYPH</name>
<evidence type="ECO:0000313" key="2">
    <source>
        <dbReference type="EMBL" id="GGA36359.1"/>
    </source>
</evidence>
<feature type="transmembrane region" description="Helical" evidence="1">
    <location>
        <begin position="99"/>
        <end position="119"/>
    </location>
</feature>
<evidence type="ECO:0000256" key="1">
    <source>
        <dbReference type="SAM" id="Phobius"/>
    </source>
</evidence>
<protein>
    <submittedName>
        <fullName evidence="2">Uncharacterized protein</fullName>
    </submittedName>
</protein>
<feature type="transmembrane region" description="Helical" evidence="1">
    <location>
        <begin position="288"/>
        <end position="306"/>
    </location>
</feature>
<keyword evidence="1" id="KW-1133">Transmembrane helix</keyword>